<feature type="region of interest" description="Disordered" evidence="11">
    <location>
        <begin position="404"/>
        <end position="427"/>
    </location>
</feature>
<feature type="domain" description="Protein kinase" evidence="13">
    <location>
        <begin position="16"/>
        <end position="301"/>
    </location>
</feature>
<evidence type="ECO:0000259" key="13">
    <source>
        <dbReference type="PROSITE" id="PS50011"/>
    </source>
</evidence>
<sequence length="580" mass="58401">MTGAADATAALIGGRYRLRELLGVGGSAAVYAADDTVIGGRFAVKLLHPHLCADAAHRQAFLAEAMKVQRIQHPNVVGVHGSGLHDAAGVLTPWIAFDLLTGATLQERIAAHGPLDAAEASAVLAGVLSGLSAAHRSDLIHRDLSPQNIILELAPPPPNAAITSDMVRIVDFGLADATGRSTVGGDVLLSGHDGEADDVGIIGSVQYMSPEQALGKPVRAASDLYQAGAILSFVLTGRVPFLRRSARETMMAHVVAPPPVPSALAASTAVLDRVVAKAMAKTPAHRYRSADDFRLALDAAVESSRVPRIAEIRGDSDPSPIGDRARAADDVDDVETLASTLRYPHGAAPSNPLPSLSDPSADADDAEARPAAQRFAVTVSAFVAVVLVVIAAWGVIAASGSTTSTPTIAPLSSATPSAPATAQEPPVLPAAPTPQQIETLTIEVPLLNGTLAGVDATLRAAGLQLGAVDRVDAPAAVETVIAQQIAPGVRVAPGSAIGVAVASGYNTVPAVGGMTVSSATLTLHGAGFVVAAVPSDAPGGAVVIDTTPAIGSSARVGTAIVLRVSGGPTPEPSATSVPGG</sequence>
<proteinExistence type="predicted"/>
<evidence type="ECO:0000313" key="15">
    <source>
        <dbReference type="EMBL" id="MDQ0648236.1"/>
    </source>
</evidence>
<keyword evidence="4" id="KW-0677">Repeat</keyword>
<dbReference type="PROSITE" id="PS00109">
    <property type="entry name" value="PROTEIN_KINASE_TYR"/>
    <property type="match status" value="1"/>
</dbReference>
<dbReference type="GO" id="GO:0005524">
    <property type="term" value="F:ATP binding"/>
    <property type="evidence" value="ECO:0007669"/>
    <property type="project" value="UniProtKB-UniRule"/>
</dbReference>
<dbReference type="CDD" id="cd06577">
    <property type="entry name" value="PASTA_pknB"/>
    <property type="match status" value="2"/>
</dbReference>
<dbReference type="InterPro" id="IPR011009">
    <property type="entry name" value="Kinase-like_dom_sf"/>
</dbReference>
<dbReference type="Pfam" id="PF03793">
    <property type="entry name" value="PASTA"/>
    <property type="match status" value="1"/>
</dbReference>
<evidence type="ECO:0000259" key="14">
    <source>
        <dbReference type="PROSITE" id="PS51178"/>
    </source>
</evidence>
<protein>
    <recommendedName>
        <fullName evidence="1">non-specific serine/threonine protein kinase</fullName>
        <ecNumber evidence="1">2.7.11.1</ecNumber>
    </recommendedName>
</protein>
<organism evidence="15 16">
    <name type="scientific">Microbacterium natoriense</name>
    <dbReference type="NCBI Taxonomy" id="284570"/>
    <lineage>
        <taxon>Bacteria</taxon>
        <taxon>Bacillati</taxon>
        <taxon>Actinomycetota</taxon>
        <taxon>Actinomycetes</taxon>
        <taxon>Micrococcales</taxon>
        <taxon>Microbacteriaceae</taxon>
        <taxon>Microbacterium</taxon>
    </lineage>
</organism>
<feature type="region of interest" description="Disordered" evidence="11">
    <location>
        <begin position="341"/>
        <end position="365"/>
    </location>
</feature>
<dbReference type="InterPro" id="IPR017441">
    <property type="entry name" value="Protein_kinase_ATP_BS"/>
</dbReference>
<dbReference type="Gene3D" id="1.10.510.10">
    <property type="entry name" value="Transferase(Phosphotransferase) domain 1"/>
    <property type="match status" value="1"/>
</dbReference>
<dbReference type="RefSeq" id="WP_307296749.1">
    <property type="nucleotide sequence ID" value="NZ_JAUSXV010000001.1"/>
</dbReference>
<evidence type="ECO:0000256" key="7">
    <source>
        <dbReference type="ARBA" id="ARBA00022840"/>
    </source>
</evidence>
<evidence type="ECO:0000256" key="4">
    <source>
        <dbReference type="ARBA" id="ARBA00022737"/>
    </source>
</evidence>
<dbReference type="InterPro" id="IPR000719">
    <property type="entry name" value="Prot_kinase_dom"/>
</dbReference>
<keyword evidence="12" id="KW-0472">Membrane</keyword>
<dbReference type="SUPFAM" id="SSF56112">
    <property type="entry name" value="Protein kinase-like (PK-like)"/>
    <property type="match status" value="1"/>
</dbReference>
<keyword evidence="3 15" id="KW-0808">Transferase</keyword>
<accession>A0AAW8EXI1</accession>
<evidence type="ECO:0000313" key="16">
    <source>
        <dbReference type="Proteomes" id="UP001244427"/>
    </source>
</evidence>
<evidence type="ECO:0000256" key="12">
    <source>
        <dbReference type="SAM" id="Phobius"/>
    </source>
</evidence>
<keyword evidence="7 10" id="KW-0067">ATP-binding</keyword>
<feature type="domain" description="PASTA" evidence="14">
    <location>
        <begin position="502"/>
        <end position="566"/>
    </location>
</feature>
<feature type="transmembrane region" description="Helical" evidence="12">
    <location>
        <begin position="375"/>
        <end position="396"/>
    </location>
</feature>
<evidence type="ECO:0000256" key="1">
    <source>
        <dbReference type="ARBA" id="ARBA00012513"/>
    </source>
</evidence>
<keyword evidence="2 15" id="KW-0723">Serine/threonine-protein kinase</keyword>
<dbReference type="PROSITE" id="PS51178">
    <property type="entry name" value="PASTA"/>
    <property type="match status" value="1"/>
</dbReference>
<dbReference type="PROSITE" id="PS50011">
    <property type="entry name" value="PROTEIN_KINASE_DOM"/>
    <property type="match status" value="1"/>
</dbReference>
<evidence type="ECO:0000256" key="10">
    <source>
        <dbReference type="PROSITE-ProRule" id="PRU10141"/>
    </source>
</evidence>
<keyword evidence="5 10" id="KW-0547">Nucleotide-binding</keyword>
<evidence type="ECO:0000256" key="11">
    <source>
        <dbReference type="SAM" id="MobiDB-lite"/>
    </source>
</evidence>
<dbReference type="CDD" id="cd14014">
    <property type="entry name" value="STKc_PknB_like"/>
    <property type="match status" value="1"/>
</dbReference>
<dbReference type="SMART" id="SM00740">
    <property type="entry name" value="PASTA"/>
    <property type="match status" value="2"/>
</dbReference>
<dbReference type="InterPro" id="IPR008266">
    <property type="entry name" value="Tyr_kinase_AS"/>
</dbReference>
<evidence type="ECO:0000256" key="6">
    <source>
        <dbReference type="ARBA" id="ARBA00022777"/>
    </source>
</evidence>
<dbReference type="Proteomes" id="UP001244427">
    <property type="component" value="Unassembled WGS sequence"/>
</dbReference>
<dbReference type="Gene3D" id="3.30.10.20">
    <property type="match status" value="2"/>
</dbReference>
<reference evidence="15 16" key="1">
    <citation type="submission" date="2023-07" db="EMBL/GenBank/DDBJ databases">
        <title>Comparative genomics of wheat-associated soil bacteria to identify genetic determinants of phenazine resistance.</title>
        <authorList>
            <person name="Mouncey N."/>
        </authorList>
    </citation>
    <scope>NUCLEOTIDE SEQUENCE [LARGE SCALE GENOMIC DNA]</scope>
    <source>
        <strain evidence="15 16">W4I9-1</strain>
    </source>
</reference>
<keyword evidence="6 15" id="KW-0418">Kinase</keyword>
<dbReference type="PROSITE" id="PS00107">
    <property type="entry name" value="PROTEIN_KINASE_ATP"/>
    <property type="match status" value="1"/>
</dbReference>
<evidence type="ECO:0000256" key="2">
    <source>
        <dbReference type="ARBA" id="ARBA00022527"/>
    </source>
</evidence>
<comment type="caution">
    <text evidence="15">The sequence shown here is derived from an EMBL/GenBank/DDBJ whole genome shotgun (WGS) entry which is preliminary data.</text>
</comment>
<feature type="transmembrane region" description="Helical" evidence="12">
    <location>
        <begin position="224"/>
        <end position="241"/>
    </location>
</feature>
<dbReference type="EC" id="2.7.11.1" evidence="1"/>
<evidence type="ECO:0000256" key="3">
    <source>
        <dbReference type="ARBA" id="ARBA00022679"/>
    </source>
</evidence>
<keyword evidence="12" id="KW-1133">Transmembrane helix</keyword>
<dbReference type="PANTHER" id="PTHR43289:SF6">
    <property type="entry name" value="SERINE_THREONINE-PROTEIN KINASE NEKL-3"/>
    <property type="match status" value="1"/>
</dbReference>
<dbReference type="GO" id="GO:0004674">
    <property type="term" value="F:protein serine/threonine kinase activity"/>
    <property type="evidence" value="ECO:0007669"/>
    <property type="project" value="UniProtKB-KW"/>
</dbReference>
<feature type="binding site" evidence="10">
    <location>
        <position position="45"/>
    </location>
    <ligand>
        <name>ATP</name>
        <dbReference type="ChEBI" id="CHEBI:30616"/>
    </ligand>
</feature>
<name>A0AAW8EXI1_9MICO</name>
<evidence type="ECO:0000256" key="5">
    <source>
        <dbReference type="ARBA" id="ARBA00022741"/>
    </source>
</evidence>
<feature type="compositionally biased region" description="Low complexity" evidence="11">
    <location>
        <begin position="404"/>
        <end position="425"/>
    </location>
</feature>
<dbReference type="AlphaFoldDB" id="A0AAW8EXI1"/>
<dbReference type="EMBL" id="JAUSXV010000001">
    <property type="protein sequence ID" value="MDQ0648236.1"/>
    <property type="molecule type" value="Genomic_DNA"/>
</dbReference>
<keyword evidence="16" id="KW-1185">Reference proteome</keyword>
<dbReference type="InterPro" id="IPR005543">
    <property type="entry name" value="PASTA_dom"/>
</dbReference>
<comment type="catalytic activity">
    <reaction evidence="8">
        <text>L-threonyl-[protein] + ATP = O-phospho-L-threonyl-[protein] + ADP + H(+)</text>
        <dbReference type="Rhea" id="RHEA:46608"/>
        <dbReference type="Rhea" id="RHEA-COMP:11060"/>
        <dbReference type="Rhea" id="RHEA-COMP:11605"/>
        <dbReference type="ChEBI" id="CHEBI:15378"/>
        <dbReference type="ChEBI" id="CHEBI:30013"/>
        <dbReference type="ChEBI" id="CHEBI:30616"/>
        <dbReference type="ChEBI" id="CHEBI:61977"/>
        <dbReference type="ChEBI" id="CHEBI:456216"/>
        <dbReference type="EC" id="2.7.11.1"/>
    </reaction>
</comment>
<keyword evidence="12" id="KW-0812">Transmembrane</keyword>
<dbReference type="Pfam" id="PF00069">
    <property type="entry name" value="Pkinase"/>
    <property type="match status" value="1"/>
</dbReference>
<comment type="catalytic activity">
    <reaction evidence="9">
        <text>L-seryl-[protein] + ATP = O-phospho-L-seryl-[protein] + ADP + H(+)</text>
        <dbReference type="Rhea" id="RHEA:17989"/>
        <dbReference type="Rhea" id="RHEA-COMP:9863"/>
        <dbReference type="Rhea" id="RHEA-COMP:11604"/>
        <dbReference type="ChEBI" id="CHEBI:15378"/>
        <dbReference type="ChEBI" id="CHEBI:29999"/>
        <dbReference type="ChEBI" id="CHEBI:30616"/>
        <dbReference type="ChEBI" id="CHEBI:83421"/>
        <dbReference type="ChEBI" id="CHEBI:456216"/>
        <dbReference type="EC" id="2.7.11.1"/>
    </reaction>
</comment>
<dbReference type="PANTHER" id="PTHR43289">
    <property type="entry name" value="MITOGEN-ACTIVATED PROTEIN KINASE KINASE KINASE 20-RELATED"/>
    <property type="match status" value="1"/>
</dbReference>
<feature type="compositionally biased region" description="Low complexity" evidence="11">
    <location>
        <begin position="347"/>
        <end position="360"/>
    </location>
</feature>
<evidence type="ECO:0000256" key="9">
    <source>
        <dbReference type="ARBA" id="ARBA00048679"/>
    </source>
</evidence>
<evidence type="ECO:0000256" key="8">
    <source>
        <dbReference type="ARBA" id="ARBA00047899"/>
    </source>
</evidence>
<gene>
    <name evidence="15" type="ORF">QFZ53_002432</name>
</gene>
<dbReference type="Gene3D" id="3.30.200.20">
    <property type="entry name" value="Phosphorylase Kinase, domain 1"/>
    <property type="match status" value="1"/>
</dbReference>